<dbReference type="AlphaFoldDB" id="A0A7W9YMT1"/>
<dbReference type="EMBL" id="JACHDS010000001">
    <property type="protein sequence ID" value="MBB6175073.1"/>
    <property type="molecule type" value="Genomic_DNA"/>
</dbReference>
<dbReference type="SUPFAM" id="SSF50346">
    <property type="entry name" value="PRC-barrel domain"/>
    <property type="match status" value="1"/>
</dbReference>
<dbReference type="InterPro" id="IPR011033">
    <property type="entry name" value="PRC_barrel-like_sf"/>
</dbReference>
<evidence type="ECO:0008006" key="4">
    <source>
        <dbReference type="Google" id="ProtNLM"/>
    </source>
</evidence>
<evidence type="ECO:0000256" key="1">
    <source>
        <dbReference type="SAM" id="MobiDB-lite"/>
    </source>
</evidence>
<gene>
    <name evidence="2" type="ORF">HNR23_005133</name>
</gene>
<dbReference type="Gene3D" id="3.90.50.10">
    <property type="entry name" value="Photosynthetic Reaction Center, subunit H, domain 2"/>
    <property type="match status" value="1"/>
</dbReference>
<accession>A0A7W9YMT1</accession>
<dbReference type="InterPro" id="IPR014747">
    <property type="entry name" value="Bac_photo_RC_H_C"/>
</dbReference>
<reference evidence="2 3" key="1">
    <citation type="submission" date="2020-08" db="EMBL/GenBank/DDBJ databases">
        <title>Sequencing the genomes of 1000 actinobacteria strains.</title>
        <authorList>
            <person name="Klenk H.-P."/>
        </authorList>
    </citation>
    <scope>NUCLEOTIDE SEQUENCE [LARGE SCALE GENOMIC DNA]</scope>
    <source>
        <strain evidence="2 3">DSM 46659</strain>
    </source>
</reference>
<evidence type="ECO:0000313" key="3">
    <source>
        <dbReference type="Proteomes" id="UP000546642"/>
    </source>
</evidence>
<name>A0A7W9YMT1_9ACTN</name>
<comment type="caution">
    <text evidence="2">The sequence shown here is derived from an EMBL/GenBank/DDBJ whole genome shotgun (WGS) entry which is preliminary data.</text>
</comment>
<proteinExistence type="predicted"/>
<organism evidence="2 3">
    <name type="scientific">Nocardiopsis mwathae</name>
    <dbReference type="NCBI Taxonomy" id="1472723"/>
    <lineage>
        <taxon>Bacteria</taxon>
        <taxon>Bacillati</taxon>
        <taxon>Actinomycetota</taxon>
        <taxon>Actinomycetes</taxon>
        <taxon>Streptosporangiales</taxon>
        <taxon>Nocardiopsidaceae</taxon>
        <taxon>Nocardiopsis</taxon>
    </lineage>
</organism>
<dbReference type="GO" id="GO:0019684">
    <property type="term" value="P:photosynthesis, light reaction"/>
    <property type="evidence" value="ECO:0007669"/>
    <property type="project" value="InterPro"/>
</dbReference>
<dbReference type="GO" id="GO:0030077">
    <property type="term" value="C:plasma membrane light-harvesting complex"/>
    <property type="evidence" value="ECO:0007669"/>
    <property type="project" value="InterPro"/>
</dbReference>
<protein>
    <recommendedName>
        <fullName evidence="4">PRC-barrel domain containing protein</fullName>
    </recommendedName>
</protein>
<keyword evidence="3" id="KW-1185">Reference proteome</keyword>
<sequence length="144" mass="16062">MTAQLGVQHLIGHRLLDRDGACVGKIGQIFYDDRTDAPKWVTVRSGLFGTRENFVPLRGARLSEGDLQVPYAKSVIKSAPGFQVEAHISMKQEDLVYEHYGLEPEAPGQRAAEPIWRPKGKHARRPDVPAQEERYRDSRGGDAA</sequence>
<dbReference type="Proteomes" id="UP000546642">
    <property type="component" value="Unassembled WGS sequence"/>
</dbReference>
<feature type="region of interest" description="Disordered" evidence="1">
    <location>
        <begin position="106"/>
        <end position="144"/>
    </location>
</feature>
<evidence type="ECO:0000313" key="2">
    <source>
        <dbReference type="EMBL" id="MBB6175073.1"/>
    </source>
</evidence>
<dbReference type="RefSeq" id="WP_343070722.1">
    <property type="nucleotide sequence ID" value="NZ_JACHDS010000001.1"/>
</dbReference>
<feature type="compositionally biased region" description="Basic and acidic residues" evidence="1">
    <location>
        <begin position="125"/>
        <end position="144"/>
    </location>
</feature>